<gene>
    <name evidence="2" type="ORF">GKO32_10225</name>
</gene>
<dbReference type="PANTHER" id="PTHR43293:SF3">
    <property type="entry name" value="CHOLESTEROL RING-CLEAVING HYDROLASE IPDB SUBUNIT"/>
    <property type="match status" value="1"/>
</dbReference>
<comment type="caution">
    <text evidence="2">The sequence shown here is derived from an EMBL/GenBank/DDBJ whole genome shotgun (WGS) entry which is preliminary data.</text>
</comment>
<dbReference type="SUPFAM" id="SSF100950">
    <property type="entry name" value="NagB/RpiA/CoA transferase-like"/>
    <property type="match status" value="1"/>
</dbReference>
<dbReference type="Gene3D" id="3.40.1080.10">
    <property type="entry name" value="Glutaconate Coenzyme A-transferase"/>
    <property type="match status" value="1"/>
</dbReference>
<dbReference type="GO" id="GO:0008410">
    <property type="term" value="F:CoA-transferase activity"/>
    <property type="evidence" value="ECO:0007669"/>
    <property type="project" value="InterPro"/>
</dbReference>
<keyword evidence="3" id="KW-1185">Reference proteome</keyword>
<reference evidence="2 3" key="1">
    <citation type="submission" date="2019-11" db="EMBL/GenBank/DDBJ databases">
        <title>Draft genome of Amycolatopsis RM579.</title>
        <authorList>
            <person name="Duangmal K."/>
            <person name="Mingma R."/>
        </authorList>
    </citation>
    <scope>NUCLEOTIDE SEQUENCE [LARGE SCALE GENOMIC DNA]</scope>
    <source>
        <strain evidence="2 3">RM579</strain>
    </source>
</reference>
<dbReference type="OrthoDB" id="9813111at2"/>
<accession>A0A6N7YR31</accession>
<proteinExistence type="inferred from homology"/>
<dbReference type="Proteomes" id="UP000440096">
    <property type="component" value="Unassembled WGS sequence"/>
</dbReference>
<name>A0A6N7YR31_9PSEU</name>
<dbReference type="Pfam" id="PF01144">
    <property type="entry name" value="CoA_trans"/>
    <property type="match status" value="1"/>
</dbReference>
<organism evidence="2 3">
    <name type="scientific">Amycolatopsis pithecellobii</name>
    <dbReference type="NCBI Taxonomy" id="664692"/>
    <lineage>
        <taxon>Bacteria</taxon>
        <taxon>Bacillati</taxon>
        <taxon>Actinomycetota</taxon>
        <taxon>Actinomycetes</taxon>
        <taxon>Pseudonocardiales</taxon>
        <taxon>Pseudonocardiaceae</taxon>
        <taxon>Amycolatopsis</taxon>
    </lineage>
</organism>
<dbReference type="PANTHER" id="PTHR43293">
    <property type="entry name" value="ACETATE COA-TRANSFERASE YDIF"/>
    <property type="match status" value="1"/>
</dbReference>
<evidence type="ECO:0000313" key="2">
    <source>
        <dbReference type="EMBL" id="MTD54348.1"/>
    </source>
</evidence>
<evidence type="ECO:0000256" key="1">
    <source>
        <dbReference type="ARBA" id="ARBA00007047"/>
    </source>
</evidence>
<dbReference type="AlphaFoldDB" id="A0A6N7YR31"/>
<dbReference type="SMART" id="SM00882">
    <property type="entry name" value="CoA_trans"/>
    <property type="match status" value="1"/>
</dbReference>
<comment type="similarity">
    <text evidence="1">Belongs to the 3-oxoacid CoA-transferase subunit B family.</text>
</comment>
<keyword evidence="2" id="KW-0808">Transferase</keyword>
<evidence type="ECO:0000313" key="3">
    <source>
        <dbReference type="Proteomes" id="UP000440096"/>
    </source>
</evidence>
<dbReference type="InterPro" id="IPR037171">
    <property type="entry name" value="NagB/RpiA_transferase-like"/>
</dbReference>
<dbReference type="InterPro" id="IPR004165">
    <property type="entry name" value="CoA_trans_fam_I"/>
</dbReference>
<sequence length="267" mass="28556">MVTTTLFERFLVTAAREYADEDVAFVGFHWPMLAARIARRTHAPNLVAVYESGVVEDAATPTLSTSPSDLRAAVGSPYWGTCFDALCGWLARGRVTRTVLGAPIVDRRGNVNTTVVGDYDAPRVRLPGSGGGTELAALGRGLTLLSTSTSARGFPRRIVDYITSPGYLREPGERRAHGYPDGTGPKVLITPLGRFAVNDADGITADALHTGVTWAQARECFTWFPAEPPASLRVLPDPSEQELAAAHAVLDEARASHYLLPGEGRAA</sequence>
<protein>
    <submittedName>
        <fullName evidence="2">CoA-transferase subunit beta</fullName>
    </submittedName>
</protein>
<dbReference type="EMBL" id="WMBA01000011">
    <property type="protein sequence ID" value="MTD54348.1"/>
    <property type="molecule type" value="Genomic_DNA"/>
</dbReference>